<dbReference type="Proteomes" id="UP000028534">
    <property type="component" value="Unassembled WGS sequence"/>
</dbReference>
<accession>A0A084EK93</accession>
<proteinExistence type="predicted"/>
<comment type="caution">
    <text evidence="1">The sequence shown here is derived from an EMBL/GenBank/DDBJ whole genome shotgun (WGS) entry which is preliminary data.</text>
</comment>
<protein>
    <submittedName>
        <fullName evidence="1">Uncharacterized protein</fullName>
    </submittedName>
</protein>
<dbReference type="RefSeq" id="WP_037520225.1">
    <property type="nucleotide sequence ID" value="NZ_JGVR01000016.1"/>
</dbReference>
<sequence>MTKPPSRRLPILAMLPVLISGLALDGGPTLARPGAESALFGHPVIRTLTLPADMRPQSATYTPSGRILLTYARPGETDPRQINLAIMDDDGSHIRPIFSGTIPARPKDNGIRYMVFADNKRVFLGDFVIECPTSLDDCTQAQLVPVTYPPQVADGAHIWHRWSEMVVAPDNRHIAWTTLLANYSAAVLTGELTRGPDGYVVTRPQIISSSDPFSPDPAHADGVIPSPIRGGEVKQFVHGGSALSLVGAVKRDLPDSVVMDLASGKVTPITDTPGYTETTIFSPDERLGMVMTTRFSQTDPAILGLMPRPYPDSLNMGLSMFAYTYAVTGVRTARPGNVGPALIDIARSQREDGYLGANLSSQADWVFHSPMSWHPDSRRATWIEGLRGSETKRVQIVTLPGYKAGPAVAPRAVPDSLPYGDTDLSTLSALAGKSQNIDVKVYGRRSGHILYRRTSGAIEKIYVDFSDDGKQVYSGRETTQINMRGQSSYEADIRLTGPRPGIMELQMTFGPLGGAKPAAIDFTPQADGQPRSRGFAEYGGQRLSVDRLAP</sequence>
<dbReference type="eggNOG" id="COG0823">
    <property type="taxonomic scope" value="Bacteria"/>
</dbReference>
<dbReference type="AlphaFoldDB" id="A0A084EK93"/>
<organism evidence="1 2">
    <name type="scientific">Sphingobium yanoikuyae</name>
    <name type="common">Sphingomonas yanoikuyae</name>
    <dbReference type="NCBI Taxonomy" id="13690"/>
    <lineage>
        <taxon>Bacteria</taxon>
        <taxon>Pseudomonadati</taxon>
        <taxon>Pseudomonadota</taxon>
        <taxon>Alphaproteobacteria</taxon>
        <taxon>Sphingomonadales</taxon>
        <taxon>Sphingomonadaceae</taxon>
        <taxon>Sphingobium</taxon>
    </lineage>
</organism>
<name>A0A084EK93_SPHYA</name>
<gene>
    <name evidence="1" type="ORF">CP98_02732</name>
</gene>
<dbReference type="STRING" id="13690.AX777_00685"/>
<evidence type="ECO:0000313" key="2">
    <source>
        <dbReference type="Proteomes" id="UP000028534"/>
    </source>
</evidence>
<evidence type="ECO:0000313" key="1">
    <source>
        <dbReference type="EMBL" id="KEZ18385.1"/>
    </source>
</evidence>
<dbReference type="EMBL" id="JGVR01000016">
    <property type="protein sequence ID" value="KEZ18385.1"/>
    <property type="molecule type" value="Genomic_DNA"/>
</dbReference>
<reference evidence="1 2" key="1">
    <citation type="submission" date="2014-03" db="EMBL/GenBank/DDBJ databases">
        <title>Genome sequence of Sphingobium yanoikuyae B1.</title>
        <authorList>
            <person name="Gan H.M."/>
            <person name="Gan H.Y."/>
            <person name="Savka M.A."/>
        </authorList>
    </citation>
    <scope>NUCLEOTIDE SEQUENCE [LARGE SCALE GENOMIC DNA]</scope>
    <source>
        <strain evidence="1 2">B1</strain>
    </source>
</reference>
<dbReference type="PATRIC" id="fig|13690.10.peg.2805"/>
<dbReference type="SUPFAM" id="SSF69322">
    <property type="entry name" value="Tricorn protease domain 2"/>
    <property type="match status" value="1"/>
</dbReference>